<evidence type="ECO:0000313" key="3">
    <source>
        <dbReference type="Proteomes" id="UP000215563"/>
    </source>
</evidence>
<dbReference type="Proteomes" id="UP000215563">
    <property type="component" value="Unassembled WGS sequence"/>
</dbReference>
<feature type="region of interest" description="Disordered" evidence="1">
    <location>
        <begin position="165"/>
        <end position="195"/>
    </location>
</feature>
<name>A0A229R8H7_AMYAL</name>
<reference evidence="2 3" key="1">
    <citation type="submission" date="2017-07" db="EMBL/GenBank/DDBJ databases">
        <title>Amycolatopsis alba DSM 44262 Genome sequencing and assembly.</title>
        <authorList>
            <person name="Kaur N."/>
            <person name="Mayilraj S."/>
        </authorList>
    </citation>
    <scope>NUCLEOTIDE SEQUENCE [LARGE SCALE GENOMIC DNA]</scope>
    <source>
        <strain evidence="2 3">DSM 44262</strain>
    </source>
</reference>
<gene>
    <name evidence="2" type="ORF">CFP75_41340</name>
</gene>
<organism evidence="2 3">
    <name type="scientific">Amycolatopsis alba DSM 44262</name>
    <dbReference type="NCBI Taxonomy" id="1125972"/>
    <lineage>
        <taxon>Bacteria</taxon>
        <taxon>Bacillati</taxon>
        <taxon>Actinomycetota</taxon>
        <taxon>Actinomycetes</taxon>
        <taxon>Pseudonocardiales</taxon>
        <taxon>Pseudonocardiaceae</taxon>
        <taxon>Amycolatopsis</taxon>
    </lineage>
</organism>
<keyword evidence="3" id="KW-1185">Reference proteome</keyword>
<comment type="caution">
    <text evidence="2">The sequence shown here is derived from an EMBL/GenBank/DDBJ whole genome shotgun (WGS) entry which is preliminary data.</text>
</comment>
<sequence>MSGATPTRGGEIWSVTAGRVWRRRSKRTWAVSRSLQSRASKSKRHHYVPKSYLRAWSFDQRRVRVLNTVDGTDRPVGLRDVCVKENFYRVTDSSGRQHNQVEDMLAVLDEECAKLLRLLRGWAPGDDVDFEDFMSLAVVMAVQRSRTPQARRHMQEMTDGIYRSLNRPTETTRGRRAGSASRCRRPLLSTAIATP</sequence>
<evidence type="ECO:0000313" key="2">
    <source>
        <dbReference type="EMBL" id="OXM42789.1"/>
    </source>
</evidence>
<accession>A0A229R8H7</accession>
<dbReference type="InterPro" id="IPR025332">
    <property type="entry name" value="DUF4238"/>
</dbReference>
<dbReference type="EMBL" id="NMQU01000179">
    <property type="protein sequence ID" value="OXM42789.1"/>
    <property type="molecule type" value="Genomic_DNA"/>
</dbReference>
<dbReference type="Pfam" id="PF14022">
    <property type="entry name" value="DUF4238"/>
    <property type="match status" value="1"/>
</dbReference>
<evidence type="ECO:0000256" key="1">
    <source>
        <dbReference type="SAM" id="MobiDB-lite"/>
    </source>
</evidence>
<dbReference type="AlphaFoldDB" id="A0A229R8H7"/>
<protein>
    <submittedName>
        <fullName evidence="2">DUF4238 domain-containing protein</fullName>
    </submittedName>
</protein>
<dbReference type="OrthoDB" id="580988at2"/>
<proteinExistence type="predicted"/>